<dbReference type="InterPro" id="IPR001034">
    <property type="entry name" value="DeoR_HTH"/>
</dbReference>
<dbReference type="Pfam" id="PF08220">
    <property type="entry name" value="HTH_DeoR"/>
    <property type="match status" value="1"/>
</dbReference>
<dbReference type="SUPFAM" id="SSF46785">
    <property type="entry name" value="Winged helix' DNA-binding domain"/>
    <property type="match status" value="1"/>
</dbReference>
<evidence type="ECO:0000313" key="10">
    <source>
        <dbReference type="Proteomes" id="UP000411588"/>
    </source>
</evidence>
<reference evidence="8 9" key="2">
    <citation type="submission" date="2019-04" db="EMBL/GenBank/DDBJ databases">
        <authorList>
            <consortium name="Pathogen Informatics"/>
        </authorList>
    </citation>
    <scope>NUCLEOTIDE SEQUENCE [LARGE SCALE GENOMIC DNA]</scope>
    <source>
        <strain evidence="10">clo34</strain>
        <strain evidence="7">Clo34</strain>
        <strain evidence="9">tl291</strain>
        <strain evidence="8">Tl291</strain>
    </source>
</reference>
<dbReference type="RefSeq" id="WP_003439571.1">
    <property type="nucleotide sequence ID" value="NZ_BAABSG010000003.1"/>
</dbReference>
<dbReference type="AlphaFoldDB" id="A0A069AJI3"/>
<evidence type="ECO:0000313" key="8">
    <source>
        <dbReference type="EMBL" id="VHY11574.1"/>
    </source>
</evidence>
<dbReference type="InterPro" id="IPR014036">
    <property type="entry name" value="DeoR-like_C"/>
</dbReference>
<evidence type="ECO:0000313" key="6">
    <source>
        <dbReference type="EMBL" id="CDS95073.1"/>
    </source>
</evidence>
<dbReference type="GO" id="GO:0003700">
    <property type="term" value="F:DNA-binding transcription factor activity"/>
    <property type="evidence" value="ECO:0007669"/>
    <property type="project" value="InterPro"/>
</dbReference>
<accession>A0A069AJI3</accession>
<dbReference type="PRINTS" id="PR00037">
    <property type="entry name" value="HTHLACR"/>
</dbReference>
<dbReference type="InterPro" id="IPR036390">
    <property type="entry name" value="WH_DNA-bd_sf"/>
</dbReference>
<dbReference type="EMBL" id="CAADAN010000002">
    <property type="protein sequence ID" value="VFD29815.1"/>
    <property type="molecule type" value="Genomic_DNA"/>
</dbReference>
<dbReference type="EMBL" id="LK932849">
    <property type="protein sequence ID" value="CDS95073.1"/>
    <property type="molecule type" value="Genomic_DNA"/>
</dbReference>
<gene>
    <name evidence="8" type="primary">glpR_3</name>
    <name evidence="7" type="synonym">glpR_2</name>
    <name evidence="6" type="ORF">BN1095_20134</name>
    <name evidence="4" type="ORF">BN1096_700070</name>
    <name evidence="5" type="ORF">BN1097_710072</name>
    <name evidence="8" type="ORF">SAMEA1402366_02447</name>
    <name evidence="7" type="ORF">SAMEA1402399_00810</name>
</gene>
<dbReference type="Gene3D" id="3.40.50.1360">
    <property type="match status" value="1"/>
</dbReference>
<proteinExistence type="predicted"/>
<evidence type="ECO:0000313" key="7">
    <source>
        <dbReference type="EMBL" id="VFD29815.1"/>
    </source>
</evidence>
<name>A0A069AJI3_CLODI</name>
<dbReference type="InterPro" id="IPR037171">
    <property type="entry name" value="NagB/RpiA_transferase-like"/>
</dbReference>
<evidence type="ECO:0000256" key="2">
    <source>
        <dbReference type="ARBA" id="ARBA00023163"/>
    </source>
</evidence>
<evidence type="ECO:0000259" key="3">
    <source>
        <dbReference type="PROSITE" id="PS51000"/>
    </source>
</evidence>
<dbReference type="InterPro" id="IPR050313">
    <property type="entry name" value="Carb_Metab_HTH_regulators"/>
</dbReference>
<dbReference type="PANTHER" id="PTHR30363">
    <property type="entry name" value="HTH-TYPE TRANSCRIPTIONAL REGULATOR SRLR-RELATED"/>
    <property type="match status" value="1"/>
</dbReference>
<dbReference type="EMBL" id="LK932411">
    <property type="protein sequence ID" value="CDS89226.1"/>
    <property type="molecule type" value="Genomic_DNA"/>
</dbReference>
<dbReference type="Gene3D" id="1.10.10.10">
    <property type="entry name" value="Winged helix-like DNA-binding domain superfamily/Winged helix DNA-binding domain"/>
    <property type="match status" value="1"/>
</dbReference>
<dbReference type="PROSITE" id="PS51000">
    <property type="entry name" value="HTH_DEOR_2"/>
    <property type="match status" value="1"/>
</dbReference>
<evidence type="ECO:0000256" key="1">
    <source>
        <dbReference type="ARBA" id="ARBA00023015"/>
    </source>
</evidence>
<evidence type="ECO:0000313" key="5">
    <source>
        <dbReference type="EMBL" id="CDS89226.1"/>
    </source>
</evidence>
<protein>
    <submittedName>
        <fullName evidence="5 7">DeoR-family transcriptional regulator</fullName>
    </submittedName>
    <submittedName>
        <fullName evidence="4">Transcriptional regulator, DeoR family</fullName>
    </submittedName>
</protein>
<dbReference type="Pfam" id="PF00455">
    <property type="entry name" value="DeoRC"/>
    <property type="match status" value="1"/>
</dbReference>
<organism evidence="4">
    <name type="scientific">Clostridioides difficile</name>
    <name type="common">Peptoclostridium difficile</name>
    <dbReference type="NCBI Taxonomy" id="1496"/>
    <lineage>
        <taxon>Bacteria</taxon>
        <taxon>Bacillati</taxon>
        <taxon>Bacillota</taxon>
        <taxon>Clostridia</taxon>
        <taxon>Peptostreptococcales</taxon>
        <taxon>Peptostreptococcaceae</taxon>
        <taxon>Clostridioides</taxon>
    </lineage>
</organism>
<dbReference type="SUPFAM" id="SSF100950">
    <property type="entry name" value="NagB/RpiA/CoA transferase-like"/>
    <property type="match status" value="1"/>
</dbReference>
<dbReference type="Proteomes" id="UP000411588">
    <property type="component" value="Unassembled WGS sequence"/>
</dbReference>
<dbReference type="Proteomes" id="UP000372533">
    <property type="component" value="Unassembled WGS sequence"/>
</dbReference>
<dbReference type="SMART" id="SM00420">
    <property type="entry name" value="HTH_DEOR"/>
    <property type="match status" value="1"/>
</dbReference>
<dbReference type="GeneID" id="66355261"/>
<dbReference type="SMART" id="SM01134">
    <property type="entry name" value="DeoRC"/>
    <property type="match status" value="1"/>
</dbReference>
<evidence type="ECO:0000313" key="9">
    <source>
        <dbReference type="Proteomes" id="UP000372533"/>
    </source>
</evidence>
<sequence>MSLNSIDRKKEILKLLDSKGKVNTKELVKRLEVSSETIRRYLEELENENKLKKVYGGAIKINYGVIEPEHIKRNNTNLDKKQSIAKYAAKFVNDNESIIIDEGTTNLQIVDYIISVNNLKIITNSYPVLSKLISYENQGLFDGEVIFIGGKVNLKHQRTACPMSIDTMKNLYVDKAFISSEGILDSFGISSIDQNKALLSKEYIKNSKESFVLCDSSKIGIASMYKIADLEELDFVICDVEPPNEWKDKLNEINITWIEAK</sequence>
<dbReference type="PATRIC" id="fig|1496.854.peg.1518"/>
<dbReference type="EMBL" id="LK932525">
    <property type="protein sequence ID" value="CDS88621.1"/>
    <property type="molecule type" value="Genomic_DNA"/>
</dbReference>
<keyword evidence="2" id="KW-0804">Transcription</keyword>
<keyword evidence="1" id="KW-0805">Transcription regulation</keyword>
<dbReference type="EMBL" id="CAAJVP010000011">
    <property type="protein sequence ID" value="VHY11574.1"/>
    <property type="molecule type" value="Genomic_DNA"/>
</dbReference>
<dbReference type="PANTHER" id="PTHR30363:SF44">
    <property type="entry name" value="AGA OPERON TRANSCRIPTIONAL REPRESSOR-RELATED"/>
    <property type="match status" value="1"/>
</dbReference>
<dbReference type="InterPro" id="IPR036388">
    <property type="entry name" value="WH-like_DNA-bd_sf"/>
</dbReference>
<feature type="domain" description="HTH deoR-type" evidence="3">
    <location>
        <begin position="5"/>
        <end position="60"/>
    </location>
</feature>
<evidence type="ECO:0000313" key="4">
    <source>
        <dbReference type="EMBL" id="CDS88621.1"/>
    </source>
</evidence>
<reference evidence="4" key="1">
    <citation type="submission" date="2014-07" db="EMBL/GenBank/DDBJ databases">
        <authorList>
            <person name="Monot Marc"/>
        </authorList>
    </citation>
    <scope>NUCLEOTIDE SEQUENCE</scope>
    <source>
        <strain evidence="6">7032989</strain>
        <strain evidence="5">7032994</strain>
    </source>
</reference>